<proteinExistence type="predicted"/>
<protein>
    <submittedName>
        <fullName evidence="1">Uncharacterized protein</fullName>
    </submittedName>
</protein>
<gene>
    <name evidence="1" type="ORF">L6164_007405</name>
</gene>
<dbReference type="Proteomes" id="UP000828941">
    <property type="component" value="Chromosome 4"/>
</dbReference>
<reference evidence="1 2" key="1">
    <citation type="journal article" date="2022" name="DNA Res.">
        <title>Chromosomal-level genome assembly of the orchid tree Bauhinia variegata (Leguminosae; Cercidoideae) supports the allotetraploid origin hypothesis of Bauhinia.</title>
        <authorList>
            <person name="Zhong Y."/>
            <person name="Chen Y."/>
            <person name="Zheng D."/>
            <person name="Pang J."/>
            <person name="Liu Y."/>
            <person name="Luo S."/>
            <person name="Meng S."/>
            <person name="Qian L."/>
            <person name="Wei D."/>
            <person name="Dai S."/>
            <person name="Zhou R."/>
        </authorList>
    </citation>
    <scope>NUCLEOTIDE SEQUENCE [LARGE SCALE GENOMIC DNA]</scope>
    <source>
        <strain evidence="1">BV-YZ2020</strain>
    </source>
</reference>
<comment type="caution">
    <text evidence="1">The sequence shown here is derived from an EMBL/GenBank/DDBJ whole genome shotgun (WGS) entry which is preliminary data.</text>
</comment>
<name>A0ACB9PDC6_BAUVA</name>
<dbReference type="EMBL" id="CM039429">
    <property type="protein sequence ID" value="KAI4346515.1"/>
    <property type="molecule type" value="Genomic_DNA"/>
</dbReference>
<evidence type="ECO:0000313" key="1">
    <source>
        <dbReference type="EMBL" id="KAI4346515.1"/>
    </source>
</evidence>
<sequence>MTMRNVNDCNLYSREAIAGNDDLLAEILLRLPAKHLIRFKCVSKRWCFLISAPNFCRRHTVRHSNSVVSGFFLRRTPGRGPPDFEFVSLSGNHSSPFTSLDFVHDPAGIKILNSCNGLLLCSSFRKMGTPRKFYVFNPTTKQFLVLPDVGLENPATILGVNLAFDPSKSPNYRVICVCTTVESLYYYQIMIYSSENRAWRVSGSPFTAPNDTDFDKGVYWNGTIHWFSPFGGLLCFDVSQECLRKIPNIRNFSDYLGVSCGRLHRIEVYGRRNTQIKVFEMESDYSGWFLKHQVDVEELTVAYPDMVRMRSYAFILLGLVQDDSSLFLHIPGKVISYSFQDKTFEIKKSFELLPGQKLHFLQFGWYDAYEYIETLACV</sequence>
<evidence type="ECO:0000313" key="2">
    <source>
        <dbReference type="Proteomes" id="UP000828941"/>
    </source>
</evidence>
<keyword evidence="2" id="KW-1185">Reference proteome</keyword>
<accession>A0ACB9PDC6</accession>
<organism evidence="1 2">
    <name type="scientific">Bauhinia variegata</name>
    <name type="common">Purple orchid tree</name>
    <name type="synonym">Phanera variegata</name>
    <dbReference type="NCBI Taxonomy" id="167791"/>
    <lineage>
        <taxon>Eukaryota</taxon>
        <taxon>Viridiplantae</taxon>
        <taxon>Streptophyta</taxon>
        <taxon>Embryophyta</taxon>
        <taxon>Tracheophyta</taxon>
        <taxon>Spermatophyta</taxon>
        <taxon>Magnoliopsida</taxon>
        <taxon>eudicotyledons</taxon>
        <taxon>Gunneridae</taxon>
        <taxon>Pentapetalae</taxon>
        <taxon>rosids</taxon>
        <taxon>fabids</taxon>
        <taxon>Fabales</taxon>
        <taxon>Fabaceae</taxon>
        <taxon>Cercidoideae</taxon>
        <taxon>Cercideae</taxon>
        <taxon>Bauhiniinae</taxon>
        <taxon>Bauhinia</taxon>
    </lineage>
</organism>